<dbReference type="Pfam" id="PF08447">
    <property type="entry name" value="PAS_3"/>
    <property type="match status" value="1"/>
</dbReference>
<dbReference type="InterPro" id="IPR036890">
    <property type="entry name" value="HATPase_C_sf"/>
</dbReference>
<dbReference type="InterPro" id="IPR005467">
    <property type="entry name" value="His_kinase_dom"/>
</dbReference>
<sequence>MAICKITEDGLIQEVSSEFLKTLSYDAHDVLGEPFTKLLAEPFPKKAVQYIQQVFSGGHIWNIKWPLQTKTGQTIELLFRAEIMENGSGQKSALLIFSNLHAPGHHAARSQSSSPNSVSEAQLALLLNHFPGMAYRCANEPEWPMLFASKGCQKLTGYLPEDFVRTKQVFYNDLIHPDDRHYVWEEIQQAIESGKVFKLFYRIRTQTGQEKWVFEQGHAIPGTNYKGTETLMLEGFISDISELKQAESALMQHQAIMNSIFRASSVGVGVSMDDLFYKLNHTFCEMLGYKSEELLGKKMRIIFFSDDDYQGDSGIYQALEANLSVKREVRLKCKDGSALDVYMSISPLNSTDFSKGLAFSVLDISKQKSAAAQLQEQKATLSAIFRSTPTGIGLILNNQFMEVNGRFCEMLGYHQDELIATHPDSPNRLCQEAYDALVSEILDQINEQGIGTCETQFQRKDGSTIHVLLSAAQLDPDDASKGITFSALDITERTQAESKLQVVADEFKAVLNNFPQILYIIDPETYEIIFANKKLIDTVGFNPVGHICYTVIQDYFKPCDLCATSIRSLNEKGQVYTWEYHSKHYDKDYLINEQIIGWPDGRDVRMKIVIDISQQKKAERKIQEQAELLDKAHDAISLRSLDGKILYWNKAAEFIFGWTQEEILGKSDDMIFSKENLYVLQEAVHTVIDTGEWIGEIETQTKHGDNIVIDSHWSLVKDDSGNPDTILTISTDITIKKQIEKQLLRTQRLENIGMLAGGIAHDLNNILSPILLSIQYLKMKVQDPHLSDVLDSVRQSAQRGADMVKQILSFSKGREGKRIPIKMHHLVNELESLIYDTFPKGVTVDLNVPKSLSCISGDPTELQQVLLNLCVNARDAMQEAGVLSIKAEEAFFDASTPNMPPELKTGVYIHLSVSDTGTGIPEHLIDKIFDPFFTTKEAGKGTGLGLFTVHGIVKKHNGFLSVHSKLDHGTTFHLYFPAEKSSLSLAEQVSQLDMDSGNGETILIIEDEAPLRNIMTQILDAHGYKVFVAENGARGIDIFVQHKSQIDVIIVDLVMPVMDGVSTVYALRHITQNLPIIVCSGESTKIELASSLKISGFLMKPFTTEMLLKTISQTLGEHEITED</sequence>
<protein>
    <recommendedName>
        <fullName evidence="2">histidine kinase</fullName>
        <ecNumber evidence="2">2.7.13.3</ecNumber>
    </recommendedName>
</protein>
<dbReference type="RefSeq" id="WP_012499339.1">
    <property type="nucleotide sequence ID" value="NC_011026.1"/>
</dbReference>
<dbReference type="InterPro" id="IPR013655">
    <property type="entry name" value="PAS_fold_3"/>
</dbReference>
<dbReference type="AlphaFoldDB" id="B3QWE2"/>
<feature type="domain" description="Response regulatory" evidence="8">
    <location>
        <begin position="1001"/>
        <end position="1115"/>
    </location>
</feature>
<keyword evidence="3 6" id="KW-0597">Phosphoprotein</keyword>
<evidence type="ECO:0000256" key="2">
    <source>
        <dbReference type="ARBA" id="ARBA00012438"/>
    </source>
</evidence>
<dbReference type="Pfam" id="PF00512">
    <property type="entry name" value="HisKA"/>
    <property type="match status" value="1"/>
</dbReference>
<dbReference type="InterPro" id="IPR004358">
    <property type="entry name" value="Sig_transdc_His_kin-like_C"/>
</dbReference>
<dbReference type="CDD" id="cd00130">
    <property type="entry name" value="PAS"/>
    <property type="match status" value="5"/>
</dbReference>
<dbReference type="InterPro" id="IPR013767">
    <property type="entry name" value="PAS_fold"/>
</dbReference>
<dbReference type="Pfam" id="PF13188">
    <property type="entry name" value="PAS_8"/>
    <property type="match status" value="1"/>
</dbReference>
<dbReference type="GO" id="GO:0006355">
    <property type="term" value="P:regulation of DNA-templated transcription"/>
    <property type="evidence" value="ECO:0007669"/>
    <property type="project" value="InterPro"/>
</dbReference>
<dbReference type="EC" id="2.7.13.3" evidence="2"/>
<dbReference type="InterPro" id="IPR011006">
    <property type="entry name" value="CheY-like_superfamily"/>
</dbReference>
<feature type="modified residue" description="4-aspartylphosphate" evidence="6">
    <location>
        <position position="1052"/>
    </location>
</feature>
<dbReference type="GO" id="GO:0000155">
    <property type="term" value="F:phosphorelay sensor kinase activity"/>
    <property type="evidence" value="ECO:0007669"/>
    <property type="project" value="InterPro"/>
</dbReference>
<dbReference type="SMART" id="SM00388">
    <property type="entry name" value="HisKA"/>
    <property type="match status" value="1"/>
</dbReference>
<dbReference type="InterPro" id="IPR035965">
    <property type="entry name" value="PAS-like_dom_sf"/>
</dbReference>
<evidence type="ECO:0000256" key="3">
    <source>
        <dbReference type="ARBA" id="ARBA00022553"/>
    </source>
</evidence>
<dbReference type="Proteomes" id="UP000001208">
    <property type="component" value="Chromosome"/>
</dbReference>
<evidence type="ECO:0000256" key="4">
    <source>
        <dbReference type="ARBA" id="ARBA00022679"/>
    </source>
</evidence>
<feature type="domain" description="PAC" evidence="10">
    <location>
        <begin position="325"/>
        <end position="376"/>
    </location>
</feature>
<dbReference type="InterPro" id="IPR003594">
    <property type="entry name" value="HATPase_dom"/>
</dbReference>
<feature type="domain" description="PAS" evidence="9">
    <location>
        <begin position="119"/>
        <end position="194"/>
    </location>
</feature>
<feature type="domain" description="PAC" evidence="10">
    <location>
        <begin position="451"/>
        <end position="502"/>
    </location>
</feature>
<dbReference type="InterPro" id="IPR003661">
    <property type="entry name" value="HisK_dim/P_dom"/>
</dbReference>
<comment type="catalytic activity">
    <reaction evidence="1">
        <text>ATP + protein L-histidine = ADP + protein N-phospho-L-histidine.</text>
        <dbReference type="EC" id="2.7.13.3"/>
    </reaction>
</comment>
<evidence type="ECO:0000313" key="12">
    <source>
        <dbReference type="Proteomes" id="UP000001208"/>
    </source>
</evidence>
<dbReference type="PRINTS" id="PR00344">
    <property type="entry name" value="BCTRLSENSOR"/>
</dbReference>
<dbReference type="KEGG" id="cts:Ctha_0787"/>
<keyword evidence="5 11" id="KW-0418">Kinase</keyword>
<evidence type="ECO:0000259" key="9">
    <source>
        <dbReference type="PROSITE" id="PS50112"/>
    </source>
</evidence>
<dbReference type="eggNOG" id="COG3852">
    <property type="taxonomic scope" value="Bacteria"/>
</dbReference>
<dbReference type="Pfam" id="PF00989">
    <property type="entry name" value="PAS"/>
    <property type="match status" value="1"/>
</dbReference>
<accession>B3QWE2</accession>
<dbReference type="InterPro" id="IPR001789">
    <property type="entry name" value="Sig_transdc_resp-reg_receiver"/>
</dbReference>
<evidence type="ECO:0000313" key="11">
    <source>
        <dbReference type="EMBL" id="ACF13255.1"/>
    </source>
</evidence>
<keyword evidence="12" id="KW-1185">Reference proteome</keyword>
<dbReference type="SMART" id="SM00387">
    <property type="entry name" value="HATPase_c"/>
    <property type="match status" value="1"/>
</dbReference>
<keyword evidence="4" id="KW-0808">Transferase</keyword>
<dbReference type="Gene3D" id="3.30.565.10">
    <property type="entry name" value="Histidine kinase-like ATPase, C-terminal domain"/>
    <property type="match status" value="1"/>
</dbReference>
<dbReference type="eggNOG" id="COG0784">
    <property type="taxonomic scope" value="Bacteria"/>
</dbReference>
<dbReference type="InterPro" id="IPR001610">
    <property type="entry name" value="PAC"/>
</dbReference>
<dbReference type="SMART" id="SM00091">
    <property type="entry name" value="PAS"/>
    <property type="match status" value="6"/>
</dbReference>
<evidence type="ECO:0000259" key="8">
    <source>
        <dbReference type="PROSITE" id="PS50110"/>
    </source>
</evidence>
<dbReference type="PANTHER" id="PTHR43304">
    <property type="entry name" value="PHYTOCHROME-LIKE PROTEIN CPH1"/>
    <property type="match status" value="1"/>
</dbReference>
<gene>
    <name evidence="11" type="ordered locus">Ctha_0787</name>
</gene>
<dbReference type="PROSITE" id="PS50113">
    <property type="entry name" value="PAC"/>
    <property type="match status" value="4"/>
</dbReference>
<evidence type="ECO:0000259" key="7">
    <source>
        <dbReference type="PROSITE" id="PS50109"/>
    </source>
</evidence>
<dbReference type="InterPro" id="IPR052162">
    <property type="entry name" value="Sensor_kinase/Photoreceptor"/>
</dbReference>
<dbReference type="Gene3D" id="1.10.287.130">
    <property type="match status" value="1"/>
</dbReference>
<dbReference type="SUPFAM" id="SSF55874">
    <property type="entry name" value="ATPase domain of HSP90 chaperone/DNA topoisomerase II/histidine kinase"/>
    <property type="match status" value="1"/>
</dbReference>
<dbReference type="SUPFAM" id="SSF47384">
    <property type="entry name" value="Homodimeric domain of signal transducing histidine kinase"/>
    <property type="match status" value="1"/>
</dbReference>
<feature type="domain" description="PAS" evidence="9">
    <location>
        <begin position="280"/>
        <end position="322"/>
    </location>
</feature>
<dbReference type="CDD" id="cd00156">
    <property type="entry name" value="REC"/>
    <property type="match status" value="1"/>
</dbReference>
<evidence type="ECO:0000256" key="5">
    <source>
        <dbReference type="ARBA" id="ARBA00022777"/>
    </source>
</evidence>
<reference evidence="11 12" key="1">
    <citation type="submission" date="2008-06" db="EMBL/GenBank/DDBJ databases">
        <title>Complete sequence of Chloroherpeton thalassium ATCC 35110.</title>
        <authorList>
            <consortium name="US DOE Joint Genome Institute"/>
            <person name="Lucas S."/>
            <person name="Copeland A."/>
            <person name="Lapidus A."/>
            <person name="Glavina del Rio T."/>
            <person name="Dalin E."/>
            <person name="Tice H."/>
            <person name="Bruce D."/>
            <person name="Goodwin L."/>
            <person name="Pitluck S."/>
            <person name="Schmutz J."/>
            <person name="Larimer F."/>
            <person name="Land M."/>
            <person name="Hauser L."/>
            <person name="Kyrpides N."/>
            <person name="Mikhailova N."/>
            <person name="Liu Z."/>
            <person name="Li T."/>
            <person name="Zhao F."/>
            <person name="Overmann J."/>
            <person name="Bryant D.A."/>
            <person name="Richardson P."/>
        </authorList>
    </citation>
    <scope>NUCLEOTIDE SEQUENCE [LARGE SCALE GENOMIC DNA]</scope>
    <source>
        <strain evidence="12">ATCC 35110 / GB-78</strain>
    </source>
</reference>
<dbReference type="Pfam" id="PF00072">
    <property type="entry name" value="Response_reg"/>
    <property type="match status" value="1"/>
</dbReference>
<dbReference type="PROSITE" id="PS50109">
    <property type="entry name" value="HIS_KIN"/>
    <property type="match status" value="1"/>
</dbReference>
<dbReference type="EMBL" id="CP001100">
    <property type="protein sequence ID" value="ACF13255.1"/>
    <property type="molecule type" value="Genomic_DNA"/>
</dbReference>
<dbReference type="InterPro" id="IPR000700">
    <property type="entry name" value="PAS-assoc_C"/>
</dbReference>
<dbReference type="STRING" id="517418.Ctha_0787"/>
<evidence type="ECO:0000256" key="6">
    <source>
        <dbReference type="PROSITE-ProRule" id="PRU00169"/>
    </source>
</evidence>
<dbReference type="Gene3D" id="3.30.450.20">
    <property type="entry name" value="PAS domain"/>
    <property type="match status" value="6"/>
</dbReference>
<dbReference type="Pfam" id="PF13426">
    <property type="entry name" value="PAS_9"/>
    <property type="match status" value="3"/>
</dbReference>
<name>B3QWE2_CHLT3</name>
<dbReference type="HOGENOM" id="CLU_000445_114_51_10"/>
<dbReference type="Gene3D" id="3.40.50.2300">
    <property type="match status" value="1"/>
</dbReference>
<dbReference type="PROSITE" id="PS50112">
    <property type="entry name" value="PAS"/>
    <property type="match status" value="3"/>
</dbReference>
<dbReference type="PANTHER" id="PTHR43304:SF1">
    <property type="entry name" value="PAC DOMAIN-CONTAINING PROTEIN"/>
    <property type="match status" value="1"/>
</dbReference>
<dbReference type="SMART" id="SM00448">
    <property type="entry name" value="REC"/>
    <property type="match status" value="1"/>
</dbReference>
<evidence type="ECO:0000259" key="10">
    <source>
        <dbReference type="PROSITE" id="PS50113"/>
    </source>
</evidence>
<feature type="domain" description="PAC" evidence="10">
    <location>
        <begin position="693"/>
        <end position="745"/>
    </location>
</feature>
<dbReference type="InterPro" id="IPR000014">
    <property type="entry name" value="PAS"/>
</dbReference>
<evidence type="ECO:0000256" key="1">
    <source>
        <dbReference type="ARBA" id="ARBA00000085"/>
    </source>
</evidence>
<dbReference type="SUPFAM" id="SSF55785">
    <property type="entry name" value="PYP-like sensor domain (PAS domain)"/>
    <property type="match status" value="6"/>
</dbReference>
<dbReference type="Pfam" id="PF02518">
    <property type="entry name" value="HATPase_c"/>
    <property type="match status" value="1"/>
</dbReference>
<dbReference type="InterPro" id="IPR036097">
    <property type="entry name" value="HisK_dim/P_sf"/>
</dbReference>
<feature type="domain" description="Histidine kinase" evidence="7">
    <location>
        <begin position="758"/>
        <end position="980"/>
    </location>
</feature>
<dbReference type="SMART" id="SM00086">
    <property type="entry name" value="PAC"/>
    <property type="match status" value="5"/>
</dbReference>
<organism evidence="11 12">
    <name type="scientific">Chloroherpeton thalassium (strain ATCC 35110 / GB-78)</name>
    <dbReference type="NCBI Taxonomy" id="517418"/>
    <lineage>
        <taxon>Bacteria</taxon>
        <taxon>Pseudomonadati</taxon>
        <taxon>Chlorobiota</taxon>
        <taxon>Chlorobiia</taxon>
        <taxon>Chlorobiales</taxon>
        <taxon>Chloroherpetonaceae</taxon>
        <taxon>Chloroherpeton</taxon>
    </lineage>
</organism>
<feature type="domain" description="PAS" evidence="9">
    <location>
        <begin position="621"/>
        <end position="691"/>
    </location>
</feature>
<dbReference type="OrthoDB" id="597665at2"/>
<dbReference type="PROSITE" id="PS50110">
    <property type="entry name" value="RESPONSE_REGULATORY"/>
    <property type="match status" value="1"/>
</dbReference>
<dbReference type="NCBIfam" id="TIGR00229">
    <property type="entry name" value="sensory_box"/>
    <property type="match status" value="5"/>
</dbReference>
<proteinExistence type="predicted"/>
<dbReference type="SUPFAM" id="SSF52172">
    <property type="entry name" value="CheY-like"/>
    <property type="match status" value="1"/>
</dbReference>
<feature type="domain" description="PAC" evidence="10">
    <location>
        <begin position="197"/>
        <end position="252"/>
    </location>
</feature>
<dbReference type="CDD" id="cd00082">
    <property type="entry name" value="HisKA"/>
    <property type="match status" value="1"/>
</dbReference>